<comment type="caution">
    <text evidence="1">The sequence shown here is derived from an EMBL/GenBank/DDBJ whole genome shotgun (WGS) entry which is preliminary data.</text>
</comment>
<dbReference type="AlphaFoldDB" id="A0A8T0QUJ6"/>
<dbReference type="Proteomes" id="UP000823388">
    <property type="component" value="Chromosome 6N"/>
</dbReference>
<name>A0A8T0QUJ6_PANVG</name>
<dbReference type="EMBL" id="CM029048">
    <property type="protein sequence ID" value="KAG2576877.1"/>
    <property type="molecule type" value="Genomic_DNA"/>
</dbReference>
<accession>A0A8T0QUJ6</accession>
<reference evidence="1" key="1">
    <citation type="submission" date="2020-05" db="EMBL/GenBank/DDBJ databases">
        <title>WGS assembly of Panicum virgatum.</title>
        <authorList>
            <person name="Lovell J.T."/>
            <person name="Jenkins J."/>
            <person name="Shu S."/>
            <person name="Juenger T.E."/>
            <person name="Schmutz J."/>
        </authorList>
    </citation>
    <scope>NUCLEOTIDE SEQUENCE</scope>
    <source>
        <strain evidence="1">AP13</strain>
    </source>
</reference>
<gene>
    <name evidence="1" type="ORF">PVAP13_6NG150050</name>
</gene>
<sequence length="101" mass="11494">MVIWLGFPLYLKNLFVIGRYAVSDGCPLVLKISICSFSVHLMIAPTLPAHLHLKTRFMGRSANTGLYVVHYARAFDGQWVDFDLKEQSEVLKISHVTHCFL</sequence>
<keyword evidence="2" id="KW-1185">Reference proteome</keyword>
<evidence type="ECO:0000313" key="2">
    <source>
        <dbReference type="Proteomes" id="UP000823388"/>
    </source>
</evidence>
<evidence type="ECO:0000313" key="1">
    <source>
        <dbReference type="EMBL" id="KAG2576877.1"/>
    </source>
</evidence>
<proteinExistence type="predicted"/>
<organism evidence="1 2">
    <name type="scientific">Panicum virgatum</name>
    <name type="common">Blackwell switchgrass</name>
    <dbReference type="NCBI Taxonomy" id="38727"/>
    <lineage>
        <taxon>Eukaryota</taxon>
        <taxon>Viridiplantae</taxon>
        <taxon>Streptophyta</taxon>
        <taxon>Embryophyta</taxon>
        <taxon>Tracheophyta</taxon>
        <taxon>Spermatophyta</taxon>
        <taxon>Magnoliopsida</taxon>
        <taxon>Liliopsida</taxon>
        <taxon>Poales</taxon>
        <taxon>Poaceae</taxon>
        <taxon>PACMAD clade</taxon>
        <taxon>Panicoideae</taxon>
        <taxon>Panicodae</taxon>
        <taxon>Paniceae</taxon>
        <taxon>Panicinae</taxon>
        <taxon>Panicum</taxon>
        <taxon>Panicum sect. Hiantes</taxon>
    </lineage>
</organism>
<protein>
    <submittedName>
        <fullName evidence="1">Uncharacterized protein</fullName>
    </submittedName>
</protein>